<accession>A0A1I5RH94</accession>
<dbReference type="STRING" id="1079859.SAMN04515674_10470"/>
<dbReference type="EMBL" id="FOXH01000004">
    <property type="protein sequence ID" value="SFP57740.1"/>
    <property type="molecule type" value="Genomic_DNA"/>
</dbReference>
<dbReference type="Gene3D" id="2.130.10.130">
    <property type="entry name" value="Integrin alpha, N-terminal"/>
    <property type="match status" value="1"/>
</dbReference>
<dbReference type="InterPro" id="IPR013517">
    <property type="entry name" value="FG-GAP"/>
</dbReference>
<dbReference type="Pfam" id="PF13517">
    <property type="entry name" value="FG-GAP_3"/>
    <property type="match status" value="1"/>
</dbReference>
<dbReference type="RefSeq" id="WP_092015236.1">
    <property type="nucleotide sequence ID" value="NZ_FOXH01000004.1"/>
</dbReference>
<dbReference type="PANTHER" id="PTHR44103">
    <property type="entry name" value="PROPROTEIN CONVERTASE P"/>
    <property type="match status" value="1"/>
</dbReference>
<evidence type="ECO:0000313" key="3">
    <source>
        <dbReference type="Proteomes" id="UP000199306"/>
    </source>
</evidence>
<evidence type="ECO:0000313" key="2">
    <source>
        <dbReference type="EMBL" id="SFP57740.1"/>
    </source>
</evidence>
<dbReference type="PROSITE" id="PS51257">
    <property type="entry name" value="PROKAR_LIPOPROTEIN"/>
    <property type="match status" value="1"/>
</dbReference>
<dbReference type="AlphaFoldDB" id="A0A1I5RH94"/>
<sequence>MYLTRILILFTLIGIVSCSKTSQNSAQNLSETVTFSADSTLVDGEVLARGYCSSCHLFPEPSSLDSVSWKYGVLPKMAEFLGTQGEQNNPFASFSPSEIDALIRGRVFPDRALMTARQWKEIVKYYVNNAGPKILHNTEPKVGTKLSGFSAEILPFHRNKQSFVSMTKYDPHTGSFFIGEVGGGLFQLDQTGNVKDSLFFESTPSDYVWNSKNQAQVLTMGIMKPSDLRVGKVHRAGKSDTATIVKNLGRPVEITYSDLSGDGEDDLIVCQYGYFTGKFSWFDMKNGKPMREHVLIELPGARNVKVTDLNHDNRPDILVLMAQGNEGIFYFENKGRGKFEQKILLRFPPVYGSSYFELVDFNKDGFPDILYANGDNADYSYTIKKYHGVRLFLNNGKNDFKEAWFYPMPGAFKAMAADLDQDGDYDIAATSFFPDFEVNPHRSFVLLENKGDLKFEASTCKEANLGRWLTMDIGDIDKDGDSDILLGSFTYSPTPVPEKLKALWAKERVNMLILRNKLKK</sequence>
<organism evidence="2 3">
    <name type="scientific">Pseudarcicella hirudinis</name>
    <dbReference type="NCBI Taxonomy" id="1079859"/>
    <lineage>
        <taxon>Bacteria</taxon>
        <taxon>Pseudomonadati</taxon>
        <taxon>Bacteroidota</taxon>
        <taxon>Cytophagia</taxon>
        <taxon>Cytophagales</taxon>
        <taxon>Flectobacillaceae</taxon>
        <taxon>Pseudarcicella</taxon>
    </lineage>
</organism>
<proteinExistence type="predicted"/>
<keyword evidence="1" id="KW-0732">Signal</keyword>
<dbReference type="OrthoDB" id="1391917at2"/>
<evidence type="ECO:0000256" key="1">
    <source>
        <dbReference type="ARBA" id="ARBA00022729"/>
    </source>
</evidence>
<reference evidence="2 3" key="1">
    <citation type="submission" date="2016-10" db="EMBL/GenBank/DDBJ databases">
        <authorList>
            <person name="de Groot N.N."/>
        </authorList>
    </citation>
    <scope>NUCLEOTIDE SEQUENCE [LARGE SCALE GENOMIC DNA]</scope>
    <source>
        <strain evidence="3">E92,LMG 26720,CCM 7988</strain>
    </source>
</reference>
<dbReference type="SUPFAM" id="SSF69318">
    <property type="entry name" value="Integrin alpha N-terminal domain"/>
    <property type="match status" value="1"/>
</dbReference>
<protein>
    <submittedName>
        <fullName evidence="2">Repeat domain-containing protein</fullName>
    </submittedName>
</protein>
<gene>
    <name evidence="2" type="ORF">SAMN04515674_10470</name>
</gene>
<dbReference type="PANTHER" id="PTHR44103:SF1">
    <property type="entry name" value="PROPROTEIN CONVERTASE P"/>
    <property type="match status" value="1"/>
</dbReference>
<dbReference type="Proteomes" id="UP000199306">
    <property type="component" value="Unassembled WGS sequence"/>
</dbReference>
<name>A0A1I5RH94_9BACT</name>
<keyword evidence="3" id="KW-1185">Reference proteome</keyword>
<dbReference type="InterPro" id="IPR028994">
    <property type="entry name" value="Integrin_alpha_N"/>
</dbReference>